<evidence type="ECO:0000313" key="14">
    <source>
        <dbReference type="EMBL" id="MBK1645628.1"/>
    </source>
</evidence>
<gene>
    <name evidence="14" type="primary">ccmB</name>
    <name evidence="14" type="ORF">CKO25_13425</name>
</gene>
<feature type="transmembrane region" description="Helical" evidence="13">
    <location>
        <begin position="54"/>
        <end position="72"/>
    </location>
</feature>
<evidence type="ECO:0000256" key="9">
    <source>
        <dbReference type="ARBA" id="ARBA00022748"/>
    </source>
</evidence>
<evidence type="ECO:0000256" key="5">
    <source>
        <dbReference type="ARBA" id="ARBA00022448"/>
    </source>
</evidence>
<dbReference type="PANTHER" id="PTHR30070">
    <property type="entry name" value="HEME EXPORTER PROTEIN B"/>
    <property type="match status" value="1"/>
</dbReference>
<evidence type="ECO:0000256" key="2">
    <source>
        <dbReference type="ARBA" id="ARBA00004429"/>
    </source>
</evidence>
<comment type="caution">
    <text evidence="14">The sequence shown here is derived from an EMBL/GenBank/DDBJ whole genome shotgun (WGS) entry which is preliminary data.</text>
</comment>
<evidence type="ECO:0000256" key="7">
    <source>
        <dbReference type="ARBA" id="ARBA00022519"/>
    </source>
</evidence>
<dbReference type="PIRSF" id="PIRSF002764">
    <property type="entry name" value="CcmB"/>
    <property type="match status" value="1"/>
</dbReference>
<feature type="transmembrane region" description="Helical" evidence="13">
    <location>
        <begin position="161"/>
        <end position="182"/>
    </location>
</feature>
<evidence type="ECO:0000256" key="8">
    <source>
        <dbReference type="ARBA" id="ARBA00022692"/>
    </source>
</evidence>
<dbReference type="PRINTS" id="PR01414">
    <property type="entry name" value="CCMBBIOGNSIS"/>
</dbReference>
<evidence type="ECO:0000256" key="11">
    <source>
        <dbReference type="ARBA" id="ARBA00023136"/>
    </source>
</evidence>
<dbReference type="GO" id="GO:0005886">
    <property type="term" value="C:plasma membrane"/>
    <property type="evidence" value="ECO:0007669"/>
    <property type="project" value="UniProtKB-SubCell"/>
</dbReference>
<dbReference type="EMBL" id="NRSD01000014">
    <property type="protein sequence ID" value="MBK1645628.1"/>
    <property type="molecule type" value="Genomic_DNA"/>
</dbReference>
<evidence type="ECO:0000256" key="13">
    <source>
        <dbReference type="SAM" id="Phobius"/>
    </source>
</evidence>
<evidence type="ECO:0000256" key="12">
    <source>
        <dbReference type="PIRNR" id="PIRNR002764"/>
    </source>
</evidence>
<dbReference type="InterPro" id="IPR003544">
    <property type="entry name" value="Cyt_c_biogenesis_CcmB"/>
</dbReference>
<comment type="similarity">
    <text evidence="3 12">Belongs to the CcmB/CycW/HelB family.</text>
</comment>
<keyword evidence="6 12" id="KW-1003">Cell membrane</keyword>
<comment type="function">
    <text evidence="1 12">Required for the export of heme to the periplasm for the biogenesis of c-type cytochromes.</text>
</comment>
<evidence type="ECO:0000256" key="3">
    <source>
        <dbReference type="ARBA" id="ARBA00010544"/>
    </source>
</evidence>
<keyword evidence="7 12" id="KW-0997">Cell inner membrane</keyword>
<feature type="transmembrane region" description="Helical" evidence="13">
    <location>
        <begin position="194"/>
        <end position="218"/>
    </location>
</feature>
<protein>
    <recommendedName>
        <fullName evidence="4 12">Heme exporter protein B</fullName>
    </recommendedName>
</protein>
<dbReference type="NCBIfam" id="TIGR01190">
    <property type="entry name" value="ccmB"/>
    <property type="match status" value="1"/>
</dbReference>
<comment type="subcellular location">
    <subcellularLocation>
        <location evidence="2">Cell inner membrane</location>
        <topology evidence="2">Multi-pass membrane protein</topology>
    </subcellularLocation>
</comment>
<sequence>MFRVFWCILHRDLTLALRRRTDVLTTLFFFIIVVSLFPLGVGTEKETLQTLGPGVVWVAALLASMLALERLFAADYEDGTLEQMLLAAQPLSLVVLAKITAHWLLTGLPLVLIAPLAGMQYHLTGESILVMMGALLVGTPVLSLIGAIGAALTLGVRGGGILLSLLILPLYVPVLVYGSGAVEISRIDFSATGPYFALLASFLLVALTFAPLASSAALKISLE</sequence>
<evidence type="ECO:0000256" key="4">
    <source>
        <dbReference type="ARBA" id="ARBA00016452"/>
    </source>
</evidence>
<reference evidence="14 15" key="1">
    <citation type="journal article" date="2020" name="Microorganisms">
        <title>Osmotic Adaptation and Compatible Solute Biosynthesis of Phototrophic Bacteria as Revealed from Genome Analyses.</title>
        <authorList>
            <person name="Imhoff J.F."/>
            <person name="Rahn T."/>
            <person name="Kunzel S."/>
            <person name="Keller A."/>
            <person name="Neulinger S.C."/>
        </authorList>
    </citation>
    <scope>NUCLEOTIDE SEQUENCE [LARGE SCALE GENOMIC DNA]</scope>
    <source>
        <strain evidence="14 15">DSM 21303</strain>
    </source>
</reference>
<keyword evidence="15" id="KW-1185">Reference proteome</keyword>
<keyword evidence="11 12" id="KW-0472">Membrane</keyword>
<evidence type="ECO:0000313" key="15">
    <source>
        <dbReference type="Proteomes" id="UP001138802"/>
    </source>
</evidence>
<dbReference type="AlphaFoldDB" id="A0A9X0WJD7"/>
<keyword evidence="5 12" id="KW-0813">Transport</keyword>
<organism evidence="14 15">
    <name type="scientific">Thiocapsa imhoffii</name>
    <dbReference type="NCBI Taxonomy" id="382777"/>
    <lineage>
        <taxon>Bacteria</taxon>
        <taxon>Pseudomonadati</taxon>
        <taxon>Pseudomonadota</taxon>
        <taxon>Gammaproteobacteria</taxon>
        <taxon>Chromatiales</taxon>
        <taxon>Chromatiaceae</taxon>
        <taxon>Thiocapsa</taxon>
    </lineage>
</organism>
<keyword evidence="9 12" id="KW-0201">Cytochrome c-type biogenesis</keyword>
<dbReference type="GO" id="GO:0017004">
    <property type="term" value="P:cytochrome complex assembly"/>
    <property type="evidence" value="ECO:0007669"/>
    <property type="project" value="UniProtKB-KW"/>
</dbReference>
<feature type="transmembrane region" description="Helical" evidence="13">
    <location>
        <begin position="128"/>
        <end position="154"/>
    </location>
</feature>
<dbReference type="RefSeq" id="WP_200388440.1">
    <property type="nucleotide sequence ID" value="NZ_NRSD01000014.1"/>
</dbReference>
<feature type="transmembrane region" description="Helical" evidence="13">
    <location>
        <begin position="93"/>
        <end position="116"/>
    </location>
</feature>
<keyword evidence="10 13" id="KW-1133">Transmembrane helix</keyword>
<proteinExistence type="inferred from homology"/>
<evidence type="ECO:0000256" key="10">
    <source>
        <dbReference type="ARBA" id="ARBA00022989"/>
    </source>
</evidence>
<dbReference type="PANTHER" id="PTHR30070:SF1">
    <property type="entry name" value="CYTOCHROME C BIOGENESIS B-RELATED"/>
    <property type="match status" value="1"/>
</dbReference>
<feature type="transmembrane region" description="Helical" evidence="13">
    <location>
        <begin position="21"/>
        <end position="42"/>
    </location>
</feature>
<evidence type="ECO:0000256" key="6">
    <source>
        <dbReference type="ARBA" id="ARBA00022475"/>
    </source>
</evidence>
<name>A0A9X0WJD7_9GAMM</name>
<dbReference type="InterPro" id="IPR026031">
    <property type="entry name" value="Cyt_c_CcmB_bac"/>
</dbReference>
<dbReference type="Proteomes" id="UP001138802">
    <property type="component" value="Unassembled WGS sequence"/>
</dbReference>
<accession>A0A9X0WJD7</accession>
<dbReference type="Pfam" id="PF03379">
    <property type="entry name" value="CcmB"/>
    <property type="match status" value="1"/>
</dbReference>
<dbReference type="GO" id="GO:1903607">
    <property type="term" value="P:cytochrome c biosynthetic process"/>
    <property type="evidence" value="ECO:0007669"/>
    <property type="project" value="TreeGrafter"/>
</dbReference>
<dbReference type="GO" id="GO:0015232">
    <property type="term" value="F:heme transmembrane transporter activity"/>
    <property type="evidence" value="ECO:0007669"/>
    <property type="project" value="InterPro"/>
</dbReference>
<keyword evidence="8 13" id="KW-0812">Transmembrane</keyword>
<evidence type="ECO:0000256" key="1">
    <source>
        <dbReference type="ARBA" id="ARBA00002442"/>
    </source>
</evidence>